<sequence length="104" mass="11327">MCLRHVAIAGIRDHHLGSITITPPPFFPMTDINLYANPAATSPAAAMVGLLPWPPFSMIMQWCPQALAMVSAGVVNRDTRTMAAKSWKKDSLEGSGSFIWSGWK</sequence>
<dbReference type="Proteomes" id="UP000827092">
    <property type="component" value="Unassembled WGS sequence"/>
</dbReference>
<comment type="caution">
    <text evidence="1">The sequence shown here is derived from an EMBL/GenBank/DDBJ whole genome shotgun (WGS) entry which is preliminary data.</text>
</comment>
<keyword evidence="2" id="KW-1185">Reference proteome</keyword>
<gene>
    <name evidence="1" type="ORF">JTE90_005267</name>
</gene>
<name>A0AAV6U440_9ARAC</name>
<protein>
    <submittedName>
        <fullName evidence="1">Uncharacterized protein</fullName>
    </submittedName>
</protein>
<proteinExistence type="predicted"/>
<reference evidence="1 2" key="1">
    <citation type="journal article" date="2022" name="Nat. Ecol. Evol.">
        <title>A masculinizing supergene underlies an exaggerated male reproductive morph in a spider.</title>
        <authorList>
            <person name="Hendrickx F."/>
            <person name="De Corte Z."/>
            <person name="Sonet G."/>
            <person name="Van Belleghem S.M."/>
            <person name="Kostlbacher S."/>
            <person name="Vangestel C."/>
        </authorList>
    </citation>
    <scope>NUCLEOTIDE SEQUENCE [LARGE SCALE GENOMIC DNA]</scope>
    <source>
        <strain evidence="1">W744_W776</strain>
    </source>
</reference>
<evidence type="ECO:0000313" key="2">
    <source>
        <dbReference type="Proteomes" id="UP000827092"/>
    </source>
</evidence>
<dbReference type="AlphaFoldDB" id="A0AAV6U440"/>
<evidence type="ECO:0000313" key="1">
    <source>
        <dbReference type="EMBL" id="KAG8178374.1"/>
    </source>
</evidence>
<dbReference type="EMBL" id="JAFNEN010000700">
    <property type="protein sequence ID" value="KAG8178374.1"/>
    <property type="molecule type" value="Genomic_DNA"/>
</dbReference>
<organism evidence="1 2">
    <name type="scientific">Oedothorax gibbosus</name>
    <dbReference type="NCBI Taxonomy" id="931172"/>
    <lineage>
        <taxon>Eukaryota</taxon>
        <taxon>Metazoa</taxon>
        <taxon>Ecdysozoa</taxon>
        <taxon>Arthropoda</taxon>
        <taxon>Chelicerata</taxon>
        <taxon>Arachnida</taxon>
        <taxon>Araneae</taxon>
        <taxon>Araneomorphae</taxon>
        <taxon>Entelegynae</taxon>
        <taxon>Araneoidea</taxon>
        <taxon>Linyphiidae</taxon>
        <taxon>Erigoninae</taxon>
        <taxon>Oedothorax</taxon>
    </lineage>
</organism>
<accession>A0AAV6U440</accession>